<evidence type="ECO:0000256" key="4">
    <source>
        <dbReference type="ARBA" id="ARBA00022490"/>
    </source>
</evidence>
<evidence type="ECO:0000313" key="15">
    <source>
        <dbReference type="Proteomes" id="UP001477947"/>
    </source>
</evidence>
<evidence type="ECO:0000313" key="14">
    <source>
        <dbReference type="EMBL" id="XAM42027.1"/>
    </source>
</evidence>
<dbReference type="SUPFAM" id="SSF56349">
    <property type="entry name" value="DNA breaking-rejoining enzymes"/>
    <property type="match status" value="1"/>
</dbReference>
<evidence type="ECO:0000256" key="5">
    <source>
        <dbReference type="ARBA" id="ARBA00022618"/>
    </source>
</evidence>
<evidence type="ECO:0000256" key="10">
    <source>
        <dbReference type="ARBA" id="ARBA00023306"/>
    </source>
</evidence>
<feature type="domain" description="Tyr recombinase" evidence="12">
    <location>
        <begin position="152"/>
        <end position="326"/>
    </location>
</feature>
<dbReference type="Pfam" id="PF00589">
    <property type="entry name" value="Phage_integrase"/>
    <property type="match status" value="1"/>
</dbReference>
<protein>
    <submittedName>
        <fullName evidence="14">Tyrosine recombinase XerC</fullName>
    </submittedName>
</protein>
<dbReference type="PANTHER" id="PTHR30349:SF77">
    <property type="entry name" value="TYROSINE RECOMBINASE XERC"/>
    <property type="match status" value="1"/>
</dbReference>
<dbReference type="NCBIfam" id="NF040815">
    <property type="entry name" value="recomb_XerA_Arch"/>
    <property type="match status" value="1"/>
</dbReference>
<dbReference type="Gene3D" id="1.10.150.130">
    <property type="match status" value="1"/>
</dbReference>
<keyword evidence="7" id="KW-0229">DNA integration</keyword>
<evidence type="ECO:0000256" key="7">
    <source>
        <dbReference type="ARBA" id="ARBA00022908"/>
    </source>
</evidence>
<dbReference type="InterPro" id="IPR002104">
    <property type="entry name" value="Integrase_catalytic"/>
</dbReference>
<keyword evidence="8 11" id="KW-0238">DNA-binding</keyword>
<dbReference type="InterPro" id="IPR050090">
    <property type="entry name" value="Tyrosine_recombinase_XerCD"/>
</dbReference>
<comment type="similarity">
    <text evidence="3">Belongs to the 'phage' integrase family.</text>
</comment>
<dbReference type="PANTHER" id="PTHR30349">
    <property type="entry name" value="PHAGE INTEGRASE-RELATED"/>
    <property type="match status" value="1"/>
</dbReference>
<evidence type="ECO:0000256" key="11">
    <source>
        <dbReference type="PROSITE-ProRule" id="PRU01248"/>
    </source>
</evidence>
<evidence type="ECO:0000256" key="8">
    <source>
        <dbReference type="ARBA" id="ARBA00023125"/>
    </source>
</evidence>
<keyword evidence="10" id="KW-0131">Cell cycle</keyword>
<evidence type="ECO:0000256" key="2">
    <source>
        <dbReference type="ARBA" id="ARBA00004496"/>
    </source>
</evidence>
<dbReference type="RefSeq" id="WP_343337256.1">
    <property type="nucleotide sequence ID" value="NZ_CP154622.1"/>
</dbReference>
<keyword evidence="15" id="KW-1185">Reference proteome</keyword>
<evidence type="ECO:0000259" key="12">
    <source>
        <dbReference type="PROSITE" id="PS51898"/>
    </source>
</evidence>
<dbReference type="InterPro" id="IPR004107">
    <property type="entry name" value="Integrase_SAM-like_N"/>
</dbReference>
<accession>A0ABZ3FDX5</accession>
<name>A0ABZ3FDX5_9FIRM</name>
<dbReference type="InterPro" id="IPR011010">
    <property type="entry name" value="DNA_brk_join_enz"/>
</dbReference>
<dbReference type="Proteomes" id="UP001477947">
    <property type="component" value="Chromosome"/>
</dbReference>
<evidence type="ECO:0000256" key="9">
    <source>
        <dbReference type="ARBA" id="ARBA00023172"/>
    </source>
</evidence>
<sequence>MNGKELITRITIAIGTELNLNYTNQNKVMEILQNTLVDYTINKKETMITKSDITDKIVLYLQAKKIEGVADTTIQNYFYLLRKFSSFTTKQVRDININDLREFITLESKNIKQSTINMKITYIQNFFKWLVEEEIIEKDPSKKLPNIKVPKKLRNSLTIEELERLRLACETTRERALIEFLVSTGCRLSELVNINIEELNFNDNSVVVTGKGNKQRLVYFNEKTKLYIENYLNERRDSNKALFVYSKKPYSRLKNRGVEQIVHDIGERAKLDKSIFPHLFRHTFASIGLRSGINIVSIQTLLGHTSVMTTERYIDVSNENIKHEYYKHMIN</sequence>
<proteinExistence type="inferred from homology"/>
<keyword evidence="4" id="KW-0963">Cytoplasm</keyword>
<evidence type="ECO:0000259" key="13">
    <source>
        <dbReference type="PROSITE" id="PS51900"/>
    </source>
</evidence>
<dbReference type="PROSITE" id="PS51898">
    <property type="entry name" value="TYR_RECOMBINASE"/>
    <property type="match status" value="1"/>
</dbReference>
<reference evidence="14 15" key="1">
    <citation type="submission" date="2024-04" db="EMBL/GenBank/DDBJ databases">
        <title>Isolation and characterization of novel acetogenic strains of the genera Terrisporobacter and Acetoanaerobium.</title>
        <authorList>
            <person name="Boeer T."/>
            <person name="Schueler M.A."/>
            <person name="Lueschen A."/>
            <person name="Eysell L."/>
            <person name="Droege J."/>
            <person name="Heinemann M."/>
            <person name="Engelhardt L."/>
            <person name="Basen M."/>
            <person name="Daniel R."/>
        </authorList>
    </citation>
    <scope>NUCLEOTIDE SEQUENCE [LARGE SCALE GENOMIC DNA]</scope>
    <source>
        <strain evidence="14 15">ELB</strain>
    </source>
</reference>
<comment type="subcellular location">
    <subcellularLocation>
        <location evidence="2">Cytoplasm</location>
    </subcellularLocation>
</comment>
<gene>
    <name evidence="14" type="primary">xerC_3</name>
    <name evidence="14" type="ORF">TPELB_23400</name>
</gene>
<dbReference type="Pfam" id="PF13495">
    <property type="entry name" value="Phage_int_SAM_4"/>
    <property type="match status" value="1"/>
</dbReference>
<keyword evidence="6" id="KW-0159">Chromosome partition</keyword>
<feature type="domain" description="Core-binding (CB)" evidence="13">
    <location>
        <begin position="48"/>
        <end position="131"/>
    </location>
</feature>
<evidence type="ECO:0000256" key="3">
    <source>
        <dbReference type="ARBA" id="ARBA00008857"/>
    </source>
</evidence>
<keyword evidence="9" id="KW-0233">DNA recombination</keyword>
<comment type="function">
    <text evidence="1">Site-specific tyrosine recombinase, which acts by catalyzing the cutting and rejoining of the recombining DNA molecules.</text>
</comment>
<organism evidence="14 15">
    <name type="scientific">Terrisporobacter petrolearius</name>
    <dbReference type="NCBI Taxonomy" id="1460447"/>
    <lineage>
        <taxon>Bacteria</taxon>
        <taxon>Bacillati</taxon>
        <taxon>Bacillota</taxon>
        <taxon>Clostridia</taxon>
        <taxon>Peptostreptococcales</taxon>
        <taxon>Peptostreptococcaceae</taxon>
        <taxon>Terrisporobacter</taxon>
    </lineage>
</organism>
<keyword evidence="5" id="KW-0132">Cell division</keyword>
<dbReference type="Gene3D" id="1.10.443.10">
    <property type="entry name" value="Intergrase catalytic core"/>
    <property type="match status" value="1"/>
</dbReference>
<evidence type="ECO:0000256" key="1">
    <source>
        <dbReference type="ARBA" id="ARBA00003283"/>
    </source>
</evidence>
<dbReference type="PROSITE" id="PS51900">
    <property type="entry name" value="CB"/>
    <property type="match status" value="1"/>
</dbReference>
<dbReference type="EMBL" id="CP154622">
    <property type="protein sequence ID" value="XAM42027.1"/>
    <property type="molecule type" value="Genomic_DNA"/>
</dbReference>
<dbReference type="InterPro" id="IPR044068">
    <property type="entry name" value="CB"/>
</dbReference>
<evidence type="ECO:0000256" key="6">
    <source>
        <dbReference type="ARBA" id="ARBA00022829"/>
    </source>
</evidence>
<dbReference type="InterPro" id="IPR010998">
    <property type="entry name" value="Integrase_recombinase_N"/>
</dbReference>
<dbReference type="InterPro" id="IPR013762">
    <property type="entry name" value="Integrase-like_cat_sf"/>
</dbReference>